<keyword evidence="2" id="KW-1133">Transmembrane helix</keyword>
<feature type="region of interest" description="Disordered" evidence="1">
    <location>
        <begin position="1"/>
        <end position="32"/>
    </location>
</feature>
<gene>
    <name evidence="3" type="ORF">GCM10025867_09370</name>
</gene>
<evidence type="ECO:0000256" key="2">
    <source>
        <dbReference type="SAM" id="Phobius"/>
    </source>
</evidence>
<keyword evidence="4" id="KW-1185">Reference proteome</keyword>
<proteinExistence type="predicted"/>
<feature type="transmembrane region" description="Helical" evidence="2">
    <location>
        <begin position="62"/>
        <end position="83"/>
    </location>
</feature>
<reference evidence="4" key="1">
    <citation type="journal article" date="2019" name="Int. J. Syst. Evol. Microbiol.">
        <title>The Global Catalogue of Microorganisms (GCM) 10K type strain sequencing project: providing services to taxonomists for standard genome sequencing and annotation.</title>
        <authorList>
            <consortium name="The Broad Institute Genomics Platform"/>
            <consortium name="The Broad Institute Genome Sequencing Center for Infectious Disease"/>
            <person name="Wu L."/>
            <person name="Ma J."/>
        </authorList>
    </citation>
    <scope>NUCLEOTIDE SEQUENCE [LARGE SCALE GENOMIC DNA]</scope>
    <source>
        <strain evidence="4">NBRC 108728</strain>
    </source>
</reference>
<sequence length="103" mass="10879">MSGGKKKGKKLSRKAKRKALKAAAKQARKHPKAAVKVAKVAVNARKTQKQLQKKSGKSGIGAGKVFLIILGVIGLGAVIYAAVQTLRADDELWVADDDDKATS</sequence>
<keyword evidence="2" id="KW-0472">Membrane</keyword>
<organism evidence="3 4">
    <name type="scientific">Frondihabitans sucicola</name>
    <dbReference type="NCBI Taxonomy" id="1268041"/>
    <lineage>
        <taxon>Bacteria</taxon>
        <taxon>Bacillati</taxon>
        <taxon>Actinomycetota</taxon>
        <taxon>Actinomycetes</taxon>
        <taxon>Micrococcales</taxon>
        <taxon>Microbacteriaceae</taxon>
        <taxon>Frondihabitans</taxon>
    </lineage>
</organism>
<evidence type="ECO:0000256" key="1">
    <source>
        <dbReference type="SAM" id="MobiDB-lite"/>
    </source>
</evidence>
<dbReference type="EMBL" id="AP027732">
    <property type="protein sequence ID" value="BDZ48696.1"/>
    <property type="molecule type" value="Genomic_DNA"/>
</dbReference>
<name>A0ABM8GJZ6_9MICO</name>
<dbReference type="RefSeq" id="WP_286345638.1">
    <property type="nucleotide sequence ID" value="NZ_AP027732.1"/>
</dbReference>
<evidence type="ECO:0000313" key="3">
    <source>
        <dbReference type="EMBL" id="BDZ48696.1"/>
    </source>
</evidence>
<keyword evidence="2" id="KW-0812">Transmembrane</keyword>
<protein>
    <submittedName>
        <fullName evidence="3">Uncharacterized protein</fullName>
    </submittedName>
</protein>
<accession>A0ABM8GJZ6</accession>
<dbReference type="Proteomes" id="UP001321486">
    <property type="component" value="Chromosome"/>
</dbReference>
<evidence type="ECO:0000313" key="4">
    <source>
        <dbReference type="Proteomes" id="UP001321486"/>
    </source>
</evidence>